<accession>A0AA38SHC6</accession>
<dbReference type="AlphaFoldDB" id="A0AA38SHC6"/>
<sequence>MFLRGLQSDIRNWVRALHPATLIRQWISLVPLQQLQPFMETNPICIGLRLGILGYDSLHSMVGDLRRHHIQLADPTNAILGAWNSNPIARGLSFLLQPIVARRTIMLVFCSNEGDYCLSDDQQTQLDAVLLQFSSLFQSPQGLPSI</sequence>
<organism evidence="1 2">
    <name type="scientific">Centaurea solstitialis</name>
    <name type="common">yellow star-thistle</name>
    <dbReference type="NCBI Taxonomy" id="347529"/>
    <lineage>
        <taxon>Eukaryota</taxon>
        <taxon>Viridiplantae</taxon>
        <taxon>Streptophyta</taxon>
        <taxon>Embryophyta</taxon>
        <taxon>Tracheophyta</taxon>
        <taxon>Spermatophyta</taxon>
        <taxon>Magnoliopsida</taxon>
        <taxon>eudicotyledons</taxon>
        <taxon>Gunneridae</taxon>
        <taxon>Pentapetalae</taxon>
        <taxon>asterids</taxon>
        <taxon>campanulids</taxon>
        <taxon>Asterales</taxon>
        <taxon>Asteraceae</taxon>
        <taxon>Carduoideae</taxon>
        <taxon>Cardueae</taxon>
        <taxon>Centaureinae</taxon>
        <taxon>Centaurea</taxon>
    </lineage>
</organism>
<protein>
    <submittedName>
        <fullName evidence="1">Uncharacterized protein</fullName>
    </submittedName>
</protein>
<dbReference type="EMBL" id="JARYMX010000008">
    <property type="protein sequence ID" value="KAJ9538878.1"/>
    <property type="molecule type" value="Genomic_DNA"/>
</dbReference>
<reference evidence="1" key="1">
    <citation type="submission" date="2023-03" db="EMBL/GenBank/DDBJ databases">
        <title>Chromosome-scale reference genome and RAD-based genetic map of yellow starthistle (Centaurea solstitialis) reveal putative structural variation and QTLs associated with invader traits.</title>
        <authorList>
            <person name="Reatini B."/>
            <person name="Cang F.A."/>
            <person name="Jiang Q."/>
            <person name="Mckibben M.T.W."/>
            <person name="Barker M.S."/>
            <person name="Rieseberg L.H."/>
            <person name="Dlugosch K.M."/>
        </authorList>
    </citation>
    <scope>NUCLEOTIDE SEQUENCE</scope>
    <source>
        <strain evidence="1">CAN-66</strain>
        <tissue evidence="1">Leaf</tissue>
    </source>
</reference>
<keyword evidence="2" id="KW-1185">Reference proteome</keyword>
<evidence type="ECO:0000313" key="1">
    <source>
        <dbReference type="EMBL" id="KAJ9538878.1"/>
    </source>
</evidence>
<proteinExistence type="predicted"/>
<comment type="caution">
    <text evidence="1">The sequence shown here is derived from an EMBL/GenBank/DDBJ whole genome shotgun (WGS) entry which is preliminary data.</text>
</comment>
<name>A0AA38SHC6_9ASTR</name>
<evidence type="ECO:0000313" key="2">
    <source>
        <dbReference type="Proteomes" id="UP001172457"/>
    </source>
</evidence>
<dbReference type="Proteomes" id="UP001172457">
    <property type="component" value="Chromosome 8"/>
</dbReference>
<gene>
    <name evidence="1" type="ORF">OSB04_031611</name>
</gene>